<dbReference type="STRING" id="1802439.A2589_03250"/>
<sequence length="180" mass="20873">MFTINYNYLYFTVYDWLVGVFTFSDLGLLVSKILWGVLGAGLLIFIITIYRKHQELDRIERGVLNEAVRERSGQVDAPNREWQKITDYLSSSNPSDWKLAILEADTLLDILVKKMGYDGENLGERLKKVEPSDFLTLNAAWEAHKVRNAIAHEAGYELSEREAKRVIKLFESVFEEFEYI</sequence>
<accession>A0A1G2QGW6</accession>
<keyword evidence="1" id="KW-1133">Transmembrane helix</keyword>
<gene>
    <name evidence="2" type="ORF">A2589_03250</name>
</gene>
<evidence type="ECO:0000256" key="1">
    <source>
        <dbReference type="SAM" id="Phobius"/>
    </source>
</evidence>
<evidence type="ECO:0008006" key="4">
    <source>
        <dbReference type="Google" id="ProtNLM"/>
    </source>
</evidence>
<feature type="transmembrane region" description="Helical" evidence="1">
    <location>
        <begin position="33"/>
        <end position="51"/>
    </location>
</feature>
<keyword evidence="1" id="KW-0472">Membrane</keyword>
<protein>
    <recommendedName>
        <fullName evidence="4">DUF4145 domain-containing protein</fullName>
    </recommendedName>
</protein>
<dbReference type="AlphaFoldDB" id="A0A1G2QGW6"/>
<evidence type="ECO:0000313" key="3">
    <source>
        <dbReference type="Proteomes" id="UP000177838"/>
    </source>
</evidence>
<comment type="caution">
    <text evidence="2">The sequence shown here is derived from an EMBL/GenBank/DDBJ whole genome shotgun (WGS) entry which is preliminary data.</text>
</comment>
<dbReference type="Proteomes" id="UP000177838">
    <property type="component" value="Unassembled WGS sequence"/>
</dbReference>
<evidence type="ECO:0000313" key="2">
    <source>
        <dbReference type="EMBL" id="OHA59830.1"/>
    </source>
</evidence>
<organism evidence="2 3">
    <name type="scientific">Candidatus Vogelbacteria bacterium RIFOXYD1_FULL_46_19</name>
    <dbReference type="NCBI Taxonomy" id="1802439"/>
    <lineage>
        <taxon>Bacteria</taxon>
        <taxon>Candidatus Vogeliibacteriota</taxon>
    </lineage>
</organism>
<keyword evidence="1" id="KW-0812">Transmembrane</keyword>
<reference evidence="2 3" key="1">
    <citation type="journal article" date="2016" name="Nat. Commun.">
        <title>Thousands of microbial genomes shed light on interconnected biogeochemical processes in an aquifer system.</title>
        <authorList>
            <person name="Anantharaman K."/>
            <person name="Brown C.T."/>
            <person name="Hug L.A."/>
            <person name="Sharon I."/>
            <person name="Castelle C.J."/>
            <person name="Probst A.J."/>
            <person name="Thomas B.C."/>
            <person name="Singh A."/>
            <person name="Wilkins M.J."/>
            <person name="Karaoz U."/>
            <person name="Brodie E.L."/>
            <person name="Williams K.H."/>
            <person name="Hubbard S.S."/>
            <person name="Banfield J.F."/>
        </authorList>
    </citation>
    <scope>NUCLEOTIDE SEQUENCE [LARGE SCALE GENOMIC DNA]</scope>
</reference>
<feature type="transmembrane region" description="Helical" evidence="1">
    <location>
        <begin position="7"/>
        <end position="27"/>
    </location>
</feature>
<name>A0A1G2QGW6_9BACT</name>
<dbReference type="EMBL" id="MHTK01000005">
    <property type="protein sequence ID" value="OHA59830.1"/>
    <property type="molecule type" value="Genomic_DNA"/>
</dbReference>
<proteinExistence type="predicted"/>